<dbReference type="InterPro" id="IPR050204">
    <property type="entry name" value="AraC_XylS_family_regulators"/>
</dbReference>
<dbReference type="Pfam" id="PF08448">
    <property type="entry name" value="PAS_4"/>
    <property type="match status" value="1"/>
</dbReference>
<dbReference type="InterPro" id="IPR000014">
    <property type="entry name" value="PAS"/>
</dbReference>
<dbReference type="GO" id="GO:0043565">
    <property type="term" value="F:sequence-specific DNA binding"/>
    <property type="evidence" value="ECO:0007669"/>
    <property type="project" value="InterPro"/>
</dbReference>
<evidence type="ECO:0000313" key="5">
    <source>
        <dbReference type="EMBL" id="ASN82437.1"/>
    </source>
</evidence>
<keyword evidence="5" id="KW-0614">Plasmid</keyword>
<keyword evidence="1" id="KW-0805">Transcription regulation</keyword>
<dbReference type="GO" id="GO:0003700">
    <property type="term" value="F:DNA-binding transcription factor activity"/>
    <property type="evidence" value="ECO:0007669"/>
    <property type="project" value="InterPro"/>
</dbReference>
<evidence type="ECO:0000256" key="3">
    <source>
        <dbReference type="ARBA" id="ARBA00023163"/>
    </source>
</evidence>
<geneLocation type="plasmid" evidence="6">
    <name>pdfi1</name>
</geneLocation>
<dbReference type="SMART" id="SM00342">
    <property type="entry name" value="HTH_ARAC"/>
    <property type="match status" value="1"/>
</dbReference>
<evidence type="ECO:0000259" key="4">
    <source>
        <dbReference type="PROSITE" id="PS01124"/>
    </source>
</evidence>
<dbReference type="SUPFAM" id="SSF46689">
    <property type="entry name" value="Homeodomain-like"/>
    <property type="match status" value="2"/>
</dbReference>
<keyword evidence="3" id="KW-0804">Transcription</keyword>
<protein>
    <recommendedName>
        <fullName evidence="4">HTH araC/xylS-type domain-containing protein</fullName>
    </recommendedName>
</protein>
<reference evidence="5 6" key="1">
    <citation type="submission" date="2017-05" db="EMBL/GenBank/DDBJ databases">
        <title>The complete genome sequence of Deinococcus ficus isolated from the rhizosphere of the Ficus religiosa L. in Taiwan.</title>
        <authorList>
            <person name="Wu K.-M."/>
            <person name="Liao T.-L."/>
            <person name="Liu Y.-M."/>
            <person name="Young C.-C."/>
            <person name="Tsai S.-F."/>
        </authorList>
    </citation>
    <scope>NUCLEOTIDE SEQUENCE [LARGE SCALE GENOMIC DNA]</scope>
    <source>
        <strain evidence="5 6">CC-FR2-10</strain>
        <plasmid evidence="6">pdfi1</plasmid>
    </source>
</reference>
<dbReference type="SUPFAM" id="SSF55785">
    <property type="entry name" value="PYP-like sensor domain (PAS domain)"/>
    <property type="match status" value="1"/>
</dbReference>
<dbReference type="KEGG" id="dfc:DFI_14730"/>
<keyword evidence="2" id="KW-0238">DNA-binding</keyword>
<dbReference type="PANTHER" id="PTHR46796:SF13">
    <property type="entry name" value="HTH-TYPE TRANSCRIPTIONAL ACTIVATOR RHAS"/>
    <property type="match status" value="1"/>
</dbReference>
<sequence length="283" mass="31416">MKRMRPGVARLGCVMPETLEVRPGPCLEARGPLSCRFLHTFPVRLPPVTDLPLAGYATLLELADYLPDCVVFLKDAQARYIYANQTLLQRLHVRDAADLVGRTSSDLFPGNLGESFTHQDRRVLAGQPLTEHLELHLYPNGRTGWCLTTKRALHDGKAVVGLLGLSRDLGAGRSDLPQLNRAVQHLHDHHDRPLDVGTLAAIAGMSVSSFERQVKRVYGLTPTQLLIRSRLEAATRQLTTTDDSIAQVAFECGYADHSAFTRAFRQTTGLTPRQFRQITRPGH</sequence>
<dbReference type="EMBL" id="CP021082">
    <property type="protein sequence ID" value="ASN82437.1"/>
    <property type="molecule type" value="Genomic_DNA"/>
</dbReference>
<feature type="domain" description="HTH araC/xylS-type" evidence="4">
    <location>
        <begin position="180"/>
        <end position="278"/>
    </location>
</feature>
<evidence type="ECO:0000313" key="6">
    <source>
        <dbReference type="Proteomes" id="UP000259030"/>
    </source>
</evidence>
<dbReference type="InterPro" id="IPR018062">
    <property type="entry name" value="HTH_AraC-typ_CS"/>
</dbReference>
<dbReference type="Proteomes" id="UP000259030">
    <property type="component" value="Plasmid pDFI1"/>
</dbReference>
<dbReference type="InterPro" id="IPR013656">
    <property type="entry name" value="PAS_4"/>
</dbReference>
<dbReference type="InterPro" id="IPR035965">
    <property type="entry name" value="PAS-like_dom_sf"/>
</dbReference>
<accession>A0A221T0K0</accession>
<dbReference type="PRINTS" id="PR00032">
    <property type="entry name" value="HTHARAC"/>
</dbReference>
<gene>
    <name evidence="5" type="ORF">DFI_14730</name>
</gene>
<organism evidence="5 6">
    <name type="scientific">Deinococcus ficus</name>
    <dbReference type="NCBI Taxonomy" id="317577"/>
    <lineage>
        <taxon>Bacteria</taxon>
        <taxon>Thermotogati</taxon>
        <taxon>Deinococcota</taxon>
        <taxon>Deinococci</taxon>
        <taxon>Deinococcales</taxon>
        <taxon>Deinococcaceae</taxon>
        <taxon>Deinococcus</taxon>
    </lineage>
</organism>
<dbReference type="InterPro" id="IPR018060">
    <property type="entry name" value="HTH_AraC"/>
</dbReference>
<dbReference type="AlphaFoldDB" id="A0A221T0K0"/>
<dbReference type="PROSITE" id="PS01124">
    <property type="entry name" value="HTH_ARAC_FAMILY_2"/>
    <property type="match status" value="1"/>
</dbReference>
<dbReference type="PANTHER" id="PTHR46796">
    <property type="entry name" value="HTH-TYPE TRANSCRIPTIONAL ACTIVATOR RHAS-RELATED"/>
    <property type="match status" value="1"/>
</dbReference>
<dbReference type="PROSITE" id="PS00041">
    <property type="entry name" value="HTH_ARAC_FAMILY_1"/>
    <property type="match status" value="1"/>
</dbReference>
<dbReference type="InterPro" id="IPR009057">
    <property type="entry name" value="Homeodomain-like_sf"/>
</dbReference>
<dbReference type="Gene3D" id="1.10.10.60">
    <property type="entry name" value="Homeodomain-like"/>
    <property type="match status" value="2"/>
</dbReference>
<proteinExistence type="predicted"/>
<dbReference type="Gene3D" id="3.30.450.20">
    <property type="entry name" value="PAS domain"/>
    <property type="match status" value="1"/>
</dbReference>
<dbReference type="Pfam" id="PF12833">
    <property type="entry name" value="HTH_18"/>
    <property type="match status" value="1"/>
</dbReference>
<evidence type="ECO:0000256" key="2">
    <source>
        <dbReference type="ARBA" id="ARBA00023125"/>
    </source>
</evidence>
<evidence type="ECO:0000256" key="1">
    <source>
        <dbReference type="ARBA" id="ARBA00023015"/>
    </source>
</evidence>
<keyword evidence="6" id="KW-1185">Reference proteome</keyword>
<dbReference type="InterPro" id="IPR020449">
    <property type="entry name" value="Tscrpt_reg_AraC-type_HTH"/>
</dbReference>
<dbReference type="CDD" id="cd00130">
    <property type="entry name" value="PAS"/>
    <property type="match status" value="1"/>
</dbReference>
<name>A0A221T0K0_9DEIO</name>